<dbReference type="AlphaFoldDB" id="A0A2S6H790"/>
<evidence type="ECO:0000256" key="1">
    <source>
        <dbReference type="SAM" id="Phobius"/>
    </source>
</evidence>
<dbReference type="RefSeq" id="WP_104422537.1">
    <property type="nucleotide sequence ID" value="NZ_PTIY01000002.1"/>
</dbReference>
<comment type="caution">
    <text evidence="2">The sequence shown here is derived from an EMBL/GenBank/DDBJ whole genome shotgun (WGS) entry which is preliminary data.</text>
</comment>
<evidence type="ECO:0000313" key="2">
    <source>
        <dbReference type="EMBL" id="PPK73283.1"/>
    </source>
</evidence>
<keyword evidence="1" id="KW-0812">Transmembrane</keyword>
<keyword evidence="3" id="KW-1185">Reference proteome</keyword>
<proteinExistence type="predicted"/>
<gene>
    <name evidence="2" type="ORF">B0F88_102263</name>
</gene>
<sequence>MKTQFLSTLANNPQNKNNKGSATRIFRFWTVLSVLFLSMSFSAPGYSHRGALDEVDVCRIRVGTEKIHFTAYTPTFTQSEGYCRFIPNVGLTNLIFDYEGKKLRDVSVEFEVTKEPEGTRIFYLEPQKTKSGSVKADIDFSKYGAGDYLAHVTILHDGEKLDTHLPFVVGAEEDKTHWKRYLYMLVAVVILVAIGITVLTRKYGDKENTGL</sequence>
<reference evidence="2 3" key="1">
    <citation type="submission" date="2018-02" db="EMBL/GenBank/DDBJ databases">
        <title>Subsurface microbial communities from deep shales in Ohio and West Virginia, USA.</title>
        <authorList>
            <person name="Wrighton K."/>
        </authorList>
    </citation>
    <scope>NUCLEOTIDE SEQUENCE [LARGE SCALE GENOMIC DNA]</scope>
    <source>
        <strain evidence="2 3">OWC-G53F</strain>
    </source>
</reference>
<feature type="transmembrane region" description="Helical" evidence="1">
    <location>
        <begin position="181"/>
        <end position="199"/>
    </location>
</feature>
<organism evidence="2 3">
    <name type="scientific">Methylobacter tundripaludum</name>
    <dbReference type="NCBI Taxonomy" id="173365"/>
    <lineage>
        <taxon>Bacteria</taxon>
        <taxon>Pseudomonadati</taxon>
        <taxon>Pseudomonadota</taxon>
        <taxon>Gammaproteobacteria</taxon>
        <taxon>Methylococcales</taxon>
        <taxon>Methylococcaceae</taxon>
        <taxon>Methylobacter</taxon>
    </lineage>
</organism>
<dbReference type="OrthoDB" id="7061854at2"/>
<evidence type="ECO:0000313" key="3">
    <source>
        <dbReference type="Proteomes" id="UP000238071"/>
    </source>
</evidence>
<dbReference type="EMBL" id="PTIY01000002">
    <property type="protein sequence ID" value="PPK73283.1"/>
    <property type="molecule type" value="Genomic_DNA"/>
</dbReference>
<accession>A0A2S6H790</accession>
<name>A0A2S6H790_9GAMM</name>
<feature type="transmembrane region" description="Helical" evidence="1">
    <location>
        <begin position="25"/>
        <end position="43"/>
    </location>
</feature>
<protein>
    <submittedName>
        <fullName evidence="2">Uncharacterized protein</fullName>
    </submittedName>
</protein>
<keyword evidence="1" id="KW-0472">Membrane</keyword>
<keyword evidence="1" id="KW-1133">Transmembrane helix</keyword>
<dbReference type="Proteomes" id="UP000238071">
    <property type="component" value="Unassembled WGS sequence"/>
</dbReference>